<evidence type="ECO:0000256" key="1">
    <source>
        <dbReference type="ARBA" id="ARBA00000448"/>
    </source>
</evidence>
<dbReference type="Pfam" id="PF00933">
    <property type="entry name" value="Glyco_hydro_3"/>
    <property type="match status" value="1"/>
</dbReference>
<proteinExistence type="inferred from homology"/>
<accession>A0AB34KHJ6</accession>
<feature type="domain" description="Glycoside hydrolase family 3 N-terminal" evidence="9">
    <location>
        <begin position="73"/>
        <end position="423"/>
    </location>
</feature>
<dbReference type="InterPro" id="IPR036962">
    <property type="entry name" value="Glyco_hydro_3_N_sf"/>
</dbReference>
<keyword evidence="6" id="KW-0325">Glycoprotein</keyword>
<evidence type="ECO:0000256" key="7">
    <source>
        <dbReference type="ARBA" id="ARBA00023295"/>
    </source>
</evidence>
<dbReference type="EMBL" id="JAAQHG020000025">
    <property type="protein sequence ID" value="KAL1584502.1"/>
    <property type="molecule type" value="Genomic_DNA"/>
</dbReference>
<reference evidence="10 11" key="1">
    <citation type="journal article" date="2020" name="Microbiol. Resour. Announc.">
        <title>Draft Genome Sequence of a Cladosporium Species Isolated from the Mesophotic Ascidian Didemnum maculosum.</title>
        <authorList>
            <person name="Gioti A."/>
            <person name="Siaperas R."/>
            <person name="Nikolaivits E."/>
            <person name="Le Goff G."/>
            <person name="Ouazzani J."/>
            <person name="Kotoulas G."/>
            <person name="Topakas E."/>
        </authorList>
    </citation>
    <scope>NUCLEOTIDE SEQUENCE [LARGE SCALE GENOMIC DNA]</scope>
    <source>
        <strain evidence="10 11">TM138-S3</strain>
    </source>
</reference>
<dbReference type="EC" id="3.2.1.21" evidence="3"/>
<keyword evidence="5" id="KW-0378">Hydrolase</keyword>
<evidence type="ECO:0000256" key="5">
    <source>
        <dbReference type="ARBA" id="ARBA00022801"/>
    </source>
</evidence>
<organism evidence="10 11">
    <name type="scientific">Cladosporium halotolerans</name>
    <dbReference type="NCBI Taxonomy" id="1052096"/>
    <lineage>
        <taxon>Eukaryota</taxon>
        <taxon>Fungi</taxon>
        <taxon>Dikarya</taxon>
        <taxon>Ascomycota</taxon>
        <taxon>Pezizomycotina</taxon>
        <taxon>Dothideomycetes</taxon>
        <taxon>Dothideomycetidae</taxon>
        <taxon>Cladosporiales</taxon>
        <taxon>Cladosporiaceae</taxon>
        <taxon>Cladosporium</taxon>
    </lineage>
</organism>
<evidence type="ECO:0000256" key="4">
    <source>
        <dbReference type="ARBA" id="ARBA00022729"/>
    </source>
</evidence>
<dbReference type="GeneID" id="96008470"/>
<feature type="signal peptide" evidence="8">
    <location>
        <begin position="1"/>
        <end position="28"/>
    </location>
</feature>
<evidence type="ECO:0000313" key="11">
    <source>
        <dbReference type="Proteomes" id="UP000803884"/>
    </source>
</evidence>
<evidence type="ECO:0000256" key="8">
    <source>
        <dbReference type="SAM" id="SignalP"/>
    </source>
</evidence>
<dbReference type="Gene3D" id="3.40.50.1700">
    <property type="entry name" value="Glycoside hydrolase family 3 C-terminal domain"/>
    <property type="match status" value="1"/>
</dbReference>
<dbReference type="SUPFAM" id="SSF51445">
    <property type="entry name" value="(Trans)glycosidases"/>
    <property type="match status" value="1"/>
</dbReference>
<dbReference type="InterPro" id="IPR051915">
    <property type="entry name" value="Cellulose_Degrad_GH3"/>
</dbReference>
<evidence type="ECO:0000256" key="6">
    <source>
        <dbReference type="ARBA" id="ARBA00023180"/>
    </source>
</evidence>
<keyword evidence="7" id="KW-0326">Glycosidase</keyword>
<dbReference type="InterPro" id="IPR036881">
    <property type="entry name" value="Glyco_hydro_3_C_sf"/>
</dbReference>
<feature type="chain" id="PRO_5044308769" description="beta-glucosidase" evidence="8">
    <location>
        <begin position="29"/>
        <end position="642"/>
    </location>
</feature>
<dbReference type="Proteomes" id="UP000803884">
    <property type="component" value="Unassembled WGS sequence"/>
</dbReference>
<comment type="caution">
    <text evidence="10">The sequence shown here is derived from an EMBL/GenBank/DDBJ whole genome shotgun (WGS) entry which is preliminary data.</text>
</comment>
<dbReference type="InterPro" id="IPR017853">
    <property type="entry name" value="GH"/>
</dbReference>
<dbReference type="GO" id="GO:0008422">
    <property type="term" value="F:beta-glucosidase activity"/>
    <property type="evidence" value="ECO:0007669"/>
    <property type="project" value="UniProtKB-EC"/>
</dbReference>
<dbReference type="RefSeq" id="XP_069227608.1">
    <property type="nucleotide sequence ID" value="XM_069375632.1"/>
</dbReference>
<dbReference type="PANTHER" id="PTHR30620:SF16">
    <property type="entry name" value="LYSOSOMAL BETA GLUCOSIDASE"/>
    <property type="match status" value="1"/>
</dbReference>
<dbReference type="Gene3D" id="3.20.20.300">
    <property type="entry name" value="Glycoside hydrolase, family 3, N-terminal domain"/>
    <property type="match status" value="1"/>
</dbReference>
<evidence type="ECO:0000256" key="2">
    <source>
        <dbReference type="ARBA" id="ARBA00005336"/>
    </source>
</evidence>
<gene>
    <name evidence="10" type="ORF">WHR41_07027</name>
</gene>
<keyword evidence="11" id="KW-1185">Reference proteome</keyword>
<dbReference type="SUPFAM" id="SSF52279">
    <property type="entry name" value="Beta-D-glucan exohydrolase, C-terminal domain"/>
    <property type="match status" value="1"/>
</dbReference>
<dbReference type="AlphaFoldDB" id="A0AB34KHJ6"/>
<sequence>MGFPTSSKRTYAFVSLLAASSFLMPTSCLPSPHEPAHLNLAPKRSAQNETIHPYQNASLCIDARVEDLLSRMTLEEKAGQLFHTQLQQGPNGTLDAGNVTARRNSTENMVSEKLMTHFNLVGEVQDVGVVAAWYNRVQELALSTRLGIPVTLSSDPRHSFTDNIGTGFSANAFSQWPESLGLAALRDPELVQRFAEIAREEYMAIGVRSALHPQIDLSTEPRWARIGNTMGEDAELTSKLVVAYLKGFQGEELGRHSVTTVTKHFPGAGPMENGEDSHFVYGKNQTYPGNNFEHHLIPFRAAIAAGARQMMPYYSRPIGTEYDEVGFSFNKQIITDLLRNELGFTGIVVSDWGLITDTVIRGQDMPARAWGVESLSKLERAQRVLDAGVDQFGGEQRPELVVELVRAGKVSEERIDQSVRLLLREKFVLGLFEEPFVDVEAAQRVVGNAYFTRLGFDAQRRAFTLLKNEDGVLPLSVDDTAVRFYTEGFNTTLLTSRGMTVVDTPEEADVALMRLQAPYEPRPGGFESAYHAGSLEYNATEKARQAAIYAAVPTVVDMYLDRPAAIPEIAEAAVALMGSYGASPEAFLDVVFGVDGASPEGKLPFDLPRSMAAVEASKEDVPFDTENPVFRFGDGEKYAEKC</sequence>
<name>A0AB34KHJ6_9PEZI</name>
<keyword evidence="4 8" id="KW-0732">Signal</keyword>
<evidence type="ECO:0000256" key="3">
    <source>
        <dbReference type="ARBA" id="ARBA00012744"/>
    </source>
</evidence>
<dbReference type="PANTHER" id="PTHR30620">
    <property type="entry name" value="PERIPLASMIC BETA-GLUCOSIDASE-RELATED"/>
    <property type="match status" value="1"/>
</dbReference>
<dbReference type="GO" id="GO:0009251">
    <property type="term" value="P:glucan catabolic process"/>
    <property type="evidence" value="ECO:0007669"/>
    <property type="project" value="TreeGrafter"/>
</dbReference>
<protein>
    <recommendedName>
        <fullName evidence="3">beta-glucosidase</fullName>
        <ecNumber evidence="3">3.2.1.21</ecNumber>
    </recommendedName>
</protein>
<evidence type="ECO:0000259" key="9">
    <source>
        <dbReference type="Pfam" id="PF00933"/>
    </source>
</evidence>
<comment type="similarity">
    <text evidence="2">Belongs to the glycosyl hydrolase 3 family.</text>
</comment>
<dbReference type="PRINTS" id="PR00133">
    <property type="entry name" value="GLHYDRLASE3"/>
</dbReference>
<evidence type="ECO:0000313" key="10">
    <source>
        <dbReference type="EMBL" id="KAL1584502.1"/>
    </source>
</evidence>
<comment type="catalytic activity">
    <reaction evidence="1">
        <text>Hydrolysis of terminal, non-reducing beta-D-glucosyl residues with release of beta-D-glucose.</text>
        <dbReference type="EC" id="3.2.1.21"/>
    </reaction>
</comment>
<dbReference type="InterPro" id="IPR001764">
    <property type="entry name" value="Glyco_hydro_3_N"/>
</dbReference>